<dbReference type="AlphaFoldDB" id="A0A2N3IF97"/>
<evidence type="ECO:0000313" key="1">
    <source>
        <dbReference type="EMBL" id="PKQ68986.1"/>
    </source>
</evidence>
<sequence>MIIREKVFIYSFYDLDNNLRMKKTYLLLLLLLPIHLFASNENHLAGARSHAMGNSSVALLDIWAGFHNQAILAKLDEKSFGAYYENRFEVKELSTKAFHFNYPTQLGTFSMTYTQFGFNLYKETKIGIAYSRALGKHFWAGLQFDQIRQELNQSYGSQSKYTFEAGILAEIFPDIYLGFHIFNPSQTNFTTADYEDKIPCTARFGLSWKLSDQTIITSEIEKDLDHDMRSKFGIEYGITEKISLRAGVYNHPNSISMGMGFSFKIVKANISFSRHPVLGYTPSADINITF</sequence>
<dbReference type="EMBL" id="MVDE01000002">
    <property type="protein sequence ID" value="PKQ68986.1"/>
    <property type="molecule type" value="Genomic_DNA"/>
</dbReference>
<reference evidence="1 2" key="1">
    <citation type="journal article" date="2017" name="Front. Microbiol.">
        <title>Labilibaculum manganireducens gen. nov., sp. nov. and Labilibaculum filiforme sp. nov., Novel Bacteroidetes Isolated from Subsurface Sediments of the Baltic Sea.</title>
        <authorList>
            <person name="Vandieken V."/>
            <person name="Marshall I.P."/>
            <person name="Niemann H."/>
            <person name="Engelen B."/>
            <person name="Cypionka H."/>
        </authorList>
    </citation>
    <scope>NUCLEOTIDE SEQUENCE [LARGE SCALE GENOMIC DNA]</scope>
    <source>
        <strain evidence="1 2">59.10-2M</strain>
    </source>
</reference>
<dbReference type="Proteomes" id="UP000233618">
    <property type="component" value="Unassembled WGS sequence"/>
</dbReference>
<protein>
    <submittedName>
        <fullName evidence="1">Uncharacterized protein</fullName>
    </submittedName>
</protein>
<dbReference type="SUPFAM" id="SSF56935">
    <property type="entry name" value="Porins"/>
    <property type="match status" value="1"/>
</dbReference>
<gene>
    <name evidence="1" type="ORF">BZG01_01375</name>
</gene>
<evidence type="ECO:0000313" key="2">
    <source>
        <dbReference type="Proteomes" id="UP000233618"/>
    </source>
</evidence>
<name>A0A2N3IF97_9BACT</name>
<proteinExistence type="predicted"/>
<comment type="caution">
    <text evidence="1">The sequence shown here is derived from an EMBL/GenBank/DDBJ whole genome shotgun (WGS) entry which is preliminary data.</text>
</comment>
<dbReference type="Gene3D" id="2.40.160.60">
    <property type="entry name" value="Outer membrane protein transport protein (OMPP1/FadL/TodX)"/>
    <property type="match status" value="1"/>
</dbReference>
<keyword evidence="2" id="KW-1185">Reference proteome</keyword>
<accession>A0A2N3IF97</accession>
<organism evidence="1 2">
    <name type="scientific">Labilibaculum manganireducens</name>
    <dbReference type="NCBI Taxonomy" id="1940525"/>
    <lineage>
        <taxon>Bacteria</taxon>
        <taxon>Pseudomonadati</taxon>
        <taxon>Bacteroidota</taxon>
        <taxon>Bacteroidia</taxon>
        <taxon>Marinilabiliales</taxon>
        <taxon>Marinifilaceae</taxon>
        <taxon>Labilibaculum</taxon>
    </lineage>
</organism>